<proteinExistence type="predicted"/>
<feature type="domain" description="SpoVT-AbrB" evidence="2">
    <location>
        <begin position="3"/>
        <end position="45"/>
    </location>
</feature>
<name>A0A6M8HVX1_9PROT</name>
<dbReference type="PROSITE" id="PS51740">
    <property type="entry name" value="SPOVT_ABRB"/>
    <property type="match status" value="1"/>
</dbReference>
<organism evidence="3 4">
    <name type="scientific">Lichenicola cladoniae</name>
    <dbReference type="NCBI Taxonomy" id="1484109"/>
    <lineage>
        <taxon>Bacteria</taxon>
        <taxon>Pseudomonadati</taxon>
        <taxon>Pseudomonadota</taxon>
        <taxon>Alphaproteobacteria</taxon>
        <taxon>Acetobacterales</taxon>
        <taxon>Acetobacteraceae</taxon>
        <taxon>Lichenicola</taxon>
    </lineage>
</organism>
<dbReference type="KEGG" id="lck:HN018_17270"/>
<dbReference type="Proteomes" id="UP000500767">
    <property type="component" value="Chromosome"/>
</dbReference>
<gene>
    <name evidence="3" type="ORF">HN018_17270</name>
</gene>
<dbReference type="GO" id="GO:0003677">
    <property type="term" value="F:DNA binding"/>
    <property type="evidence" value="ECO:0007669"/>
    <property type="project" value="UniProtKB-UniRule"/>
</dbReference>
<evidence type="ECO:0000256" key="1">
    <source>
        <dbReference type="PROSITE-ProRule" id="PRU01076"/>
    </source>
</evidence>
<dbReference type="Gene3D" id="2.10.260.10">
    <property type="match status" value="1"/>
</dbReference>
<dbReference type="InterPro" id="IPR037914">
    <property type="entry name" value="SpoVT-AbrB_sf"/>
</dbReference>
<dbReference type="AlphaFoldDB" id="A0A6M8HVX1"/>
<keyword evidence="4" id="KW-1185">Reference proteome</keyword>
<reference evidence="3 4" key="1">
    <citation type="journal article" date="2014" name="World J. Microbiol. Biotechnol.">
        <title>Biodiversity and physiological characteristics of Antarctic and Arctic lichens-associated bacteria.</title>
        <authorList>
            <person name="Lee Y.M."/>
            <person name="Kim E.H."/>
            <person name="Lee H.K."/>
            <person name="Hong S.G."/>
        </authorList>
    </citation>
    <scope>NUCLEOTIDE SEQUENCE [LARGE SCALE GENOMIC DNA]</scope>
    <source>
        <strain evidence="3 4">PAMC 26569</strain>
    </source>
</reference>
<dbReference type="InterPro" id="IPR007159">
    <property type="entry name" value="SpoVT-AbrB_dom"/>
</dbReference>
<keyword evidence="1 3" id="KW-0238">DNA-binding</keyword>
<protein>
    <submittedName>
        <fullName evidence="3">AbrB/MazE/SpoVT family DNA-binding domain-containing protein</fullName>
    </submittedName>
</protein>
<dbReference type="EMBL" id="CP053708">
    <property type="protein sequence ID" value="QKE92754.1"/>
    <property type="molecule type" value="Genomic_DNA"/>
</dbReference>
<dbReference type="SUPFAM" id="SSF89447">
    <property type="entry name" value="AbrB/MazE/MraZ-like"/>
    <property type="match status" value="1"/>
</dbReference>
<dbReference type="RefSeq" id="WP_171833487.1">
    <property type="nucleotide sequence ID" value="NZ_CP053708.1"/>
</dbReference>
<dbReference type="InterPro" id="IPR047976">
    <property type="entry name" value="Anti_VapB2-like"/>
</dbReference>
<sequence length="72" mass="8019">MRTKLFLSNRSQAVRLPKAVAFPGTVTEVAIVRDGVRRIIVPADATWDDFFEAAGVDLGPRTQPAHQQREPF</sequence>
<accession>A0A6M8HVX1</accession>
<evidence type="ECO:0000313" key="3">
    <source>
        <dbReference type="EMBL" id="QKE92754.1"/>
    </source>
</evidence>
<evidence type="ECO:0000259" key="2">
    <source>
        <dbReference type="PROSITE" id="PS51740"/>
    </source>
</evidence>
<dbReference type="NCBIfam" id="NF040493">
    <property type="entry name" value="TA_anti_VapB"/>
    <property type="match status" value="1"/>
</dbReference>
<evidence type="ECO:0000313" key="4">
    <source>
        <dbReference type="Proteomes" id="UP000500767"/>
    </source>
</evidence>